<dbReference type="PANTHER" id="PTHR42702:SF1">
    <property type="entry name" value="REGULATORY PROTEIN FOR BETA-LACTAMASE"/>
    <property type="match status" value="1"/>
</dbReference>
<gene>
    <name evidence="2" type="ORF">V7x_07690</name>
</gene>
<dbReference type="EMBL" id="SJPZ01000001">
    <property type="protein sequence ID" value="TWU65223.1"/>
    <property type="molecule type" value="Genomic_DNA"/>
</dbReference>
<dbReference type="Gene3D" id="1.10.287.1080">
    <property type="entry name" value="MazG-like"/>
    <property type="match status" value="1"/>
</dbReference>
<dbReference type="InterPro" id="IPR004518">
    <property type="entry name" value="MazG-like_dom"/>
</dbReference>
<reference evidence="2 3" key="1">
    <citation type="submission" date="2019-02" db="EMBL/GenBank/DDBJ databases">
        <title>Deep-cultivation of Planctomycetes and their phenomic and genomic characterization uncovers novel biology.</title>
        <authorList>
            <person name="Wiegand S."/>
            <person name="Jogler M."/>
            <person name="Boedeker C."/>
            <person name="Pinto D."/>
            <person name="Vollmers J."/>
            <person name="Rivas-Marin E."/>
            <person name="Kohn T."/>
            <person name="Peeters S.H."/>
            <person name="Heuer A."/>
            <person name="Rast P."/>
            <person name="Oberbeckmann S."/>
            <person name="Bunk B."/>
            <person name="Jeske O."/>
            <person name="Meyerdierks A."/>
            <person name="Storesund J.E."/>
            <person name="Kallscheuer N."/>
            <person name="Luecker S."/>
            <person name="Lage O.M."/>
            <person name="Pohl T."/>
            <person name="Merkel B.J."/>
            <person name="Hornburger P."/>
            <person name="Mueller R.-W."/>
            <person name="Bruemmer F."/>
            <person name="Labrenz M."/>
            <person name="Spormann A.M."/>
            <person name="Op Den Camp H."/>
            <person name="Overmann J."/>
            <person name="Amann R."/>
            <person name="Jetten M.S.M."/>
            <person name="Mascher T."/>
            <person name="Medema M.H."/>
            <person name="Devos D.P."/>
            <person name="Kaster A.-K."/>
            <person name="Ovreas L."/>
            <person name="Rohde M."/>
            <person name="Galperin M.Y."/>
            <person name="Jogler C."/>
        </authorList>
    </citation>
    <scope>NUCLEOTIDE SEQUENCE [LARGE SCALE GENOMIC DNA]</scope>
    <source>
        <strain evidence="2 3">V7</strain>
    </source>
</reference>
<feature type="domain" description="NTP pyrophosphohydrolase MazG-like" evidence="1">
    <location>
        <begin position="142"/>
        <end position="191"/>
    </location>
</feature>
<comment type="caution">
    <text evidence="2">The sequence shown here is derived from an EMBL/GenBank/DDBJ whole genome shotgun (WGS) entry which is preliminary data.</text>
</comment>
<evidence type="ECO:0000313" key="2">
    <source>
        <dbReference type="EMBL" id="TWU65223.1"/>
    </source>
</evidence>
<dbReference type="AlphaFoldDB" id="A0A5C6FW05"/>
<dbReference type="SUPFAM" id="SSF101386">
    <property type="entry name" value="all-alpha NTP pyrophosphatases"/>
    <property type="match status" value="1"/>
</dbReference>
<name>A0A5C6FW05_9PLAN</name>
<dbReference type="GO" id="GO:0016787">
    <property type="term" value="F:hydrolase activity"/>
    <property type="evidence" value="ECO:0007669"/>
    <property type="project" value="UniProtKB-KW"/>
</dbReference>
<evidence type="ECO:0000259" key="1">
    <source>
        <dbReference type="Pfam" id="PF03819"/>
    </source>
</evidence>
<accession>A0A5C6FW05</accession>
<organism evidence="2 3">
    <name type="scientific">Crateriforma conspicua</name>
    <dbReference type="NCBI Taxonomy" id="2527996"/>
    <lineage>
        <taxon>Bacteria</taxon>
        <taxon>Pseudomonadati</taxon>
        <taxon>Planctomycetota</taxon>
        <taxon>Planctomycetia</taxon>
        <taxon>Planctomycetales</taxon>
        <taxon>Planctomycetaceae</taxon>
        <taxon>Crateriforma</taxon>
    </lineage>
</organism>
<proteinExistence type="predicted"/>
<sequence length="213" mass="23664" precursor="true">MYPTLGWGIGQTDACRKRGSGRSDDFTRNPFPRPREVIISRIPVSVPPRISHPRLGWNSAGDYTFAQRCRSEPNICSAHSGPPRDNSYPHAAFPIRLVFMSSSTSPSDSTCGESLTFADLQRHIREMYFEKDVQRGVDGTFMWLMEEVGELAAALRGDDRENLAEEFADVIAWLVTIANVADVDLTAALTQKYGHGCPGCRRLVCECPQGEKP</sequence>
<keyword evidence="2" id="KW-0378">Hydrolase</keyword>
<dbReference type="Pfam" id="PF03819">
    <property type="entry name" value="MazG"/>
    <property type="match status" value="1"/>
</dbReference>
<dbReference type="PANTHER" id="PTHR42702">
    <property type="entry name" value="NUCLEOTIDE PYROPHOSPHOHYDROLASE"/>
    <property type="match status" value="1"/>
</dbReference>
<dbReference type="Proteomes" id="UP000316476">
    <property type="component" value="Unassembled WGS sequence"/>
</dbReference>
<dbReference type="CDD" id="cd11535">
    <property type="entry name" value="NTP-PPase_SsMazG"/>
    <property type="match status" value="1"/>
</dbReference>
<evidence type="ECO:0000313" key="3">
    <source>
        <dbReference type="Proteomes" id="UP000316476"/>
    </source>
</evidence>
<protein>
    <submittedName>
        <fullName evidence="2">MazG nucleotide pyrophosphohydrolase domain protein</fullName>
    </submittedName>
</protein>